<dbReference type="EC" id="5.4.99.2" evidence="3"/>
<keyword evidence="4" id="KW-1185">Reference proteome</keyword>
<evidence type="ECO:0000259" key="2">
    <source>
        <dbReference type="Pfam" id="PF01642"/>
    </source>
</evidence>
<dbReference type="RefSeq" id="WP_048116030.1">
    <property type="nucleotide sequence ID" value="NZ_CP011070.1"/>
</dbReference>
<dbReference type="Pfam" id="PF01642">
    <property type="entry name" value="MM_CoA_mutase"/>
    <property type="match status" value="1"/>
</dbReference>
<organism evidence="3 4">
    <name type="scientific">Nitrosopumilus adriaticus</name>
    <dbReference type="NCBI Taxonomy" id="1580092"/>
    <lineage>
        <taxon>Archaea</taxon>
        <taxon>Nitrososphaerota</taxon>
        <taxon>Nitrososphaeria</taxon>
        <taxon>Nitrosopumilales</taxon>
        <taxon>Nitrosopumilaceae</taxon>
        <taxon>Nitrosopumilus</taxon>
    </lineage>
</organism>
<dbReference type="SUPFAM" id="SSF51703">
    <property type="entry name" value="Cobalamin (vitamin B12)-dependent enzymes"/>
    <property type="match status" value="1"/>
</dbReference>
<dbReference type="Proteomes" id="UP000032408">
    <property type="component" value="Chromosome"/>
</dbReference>
<dbReference type="InterPro" id="IPR006099">
    <property type="entry name" value="MeMalonylCoA_mutase_a/b_cat"/>
</dbReference>
<evidence type="ECO:0000313" key="3">
    <source>
        <dbReference type="EMBL" id="AJW70708.1"/>
    </source>
</evidence>
<dbReference type="InterPro" id="IPR016176">
    <property type="entry name" value="Cbl-dep_enz_cat"/>
</dbReference>
<dbReference type="EMBL" id="CP011070">
    <property type="protein sequence ID" value="AJW70708.1"/>
    <property type="molecule type" value="Genomic_DNA"/>
</dbReference>
<evidence type="ECO:0000256" key="1">
    <source>
        <dbReference type="ARBA" id="ARBA00023235"/>
    </source>
</evidence>
<keyword evidence="1 3" id="KW-0413">Isomerase</keyword>
<dbReference type="HOGENOM" id="CLU_009523_5_1_2"/>
<evidence type="ECO:0000313" key="4">
    <source>
        <dbReference type="Proteomes" id="UP000032408"/>
    </source>
</evidence>
<reference evidence="3 4" key="2">
    <citation type="journal article" date="2016" name="ISME J.">
        <title>Physiological and genomic characterization of two novel marine thaumarchaeal strains indicates niche differentiation.</title>
        <authorList>
            <person name="Bayer B."/>
            <person name="Vojvoda J."/>
            <person name="Offre P."/>
            <person name="Alves R.J."/>
            <person name="Elisabeth N.H."/>
            <person name="Garcia J.A."/>
            <person name="Volland J.M."/>
            <person name="Srivastava A."/>
            <person name="Schleper C."/>
            <person name="Herndl G.J."/>
        </authorList>
    </citation>
    <scope>NUCLEOTIDE SEQUENCE [LARGE SCALE GENOMIC DNA]</scope>
    <source>
        <strain evidence="3 4">NF5</strain>
    </source>
</reference>
<accession>A0A0D5C2A5</accession>
<dbReference type="GeneID" id="24820233"/>
<dbReference type="GO" id="GO:0004494">
    <property type="term" value="F:methylmalonyl-CoA mutase activity"/>
    <property type="evidence" value="ECO:0007669"/>
    <property type="project" value="UniProtKB-EC"/>
</dbReference>
<sequence length="533" mass="59750">MAAKKSTKSKSPEKKIFTDSSFPVKRIYQKSAKKRPVEDAGKYPFTRGIHPGMFRERFWTMRQYSGFGDAKLTNERFKFMLEKGQTGLSMAFDLPTQIGYDSDSPQAEGEVGKVGVSITSIKDMMTAFDGIPLGKVSSSMTINSTASTLLAYYIAVGEAQGFKSHELRGTTQNDILKEYIARNTYIYPPQPSMRLIGDMIGYCAEKVPSWYPVSISGYHMREAGCTATQEVAFTLANAIAYIQTCLDAGLKIDDFAPRLSFFFCCTIEFFEEVAKFRVARKVYAKILKEMFHAKNPRSLQLKFHTQTSGESLTAQQPDNNIIRVAIQTMAAVAGGTQSLHTNSRDEALALPTQESAKIALRTQQIVAHESGITKTADPLAGSYYLEELCDQIEDGVWKYLKKIQKMGGSVKAIEKGFFQSEIRANAYRLKKEIDDGERIIVGMNKYAEEEEQPELLRIGGDVEIQQKKALKKLRDSRDKNKWEKALSAMQSAAETEENLMPYIITAAKAFATTGEISNTFREVFGEYRPKEVF</sequence>
<protein>
    <submittedName>
        <fullName evidence="3">Methylmalonyl-CoA mutase, large subunit</fullName>
        <ecNumber evidence="3">5.4.99.2</ecNumber>
    </submittedName>
</protein>
<feature type="domain" description="Methylmalonyl-CoA mutase alpha/beta chain catalytic" evidence="2">
    <location>
        <begin position="18"/>
        <end position="526"/>
    </location>
</feature>
<dbReference type="PANTHER" id="PTHR48101">
    <property type="entry name" value="METHYLMALONYL-COA MUTASE, MITOCHONDRIAL-RELATED"/>
    <property type="match status" value="1"/>
</dbReference>
<dbReference type="STRING" id="1580092.NADRNF5_1017"/>
<name>A0A0D5C2A5_9ARCH</name>
<dbReference type="AlphaFoldDB" id="A0A0D5C2A5"/>
<dbReference type="KEGG" id="nin:NADRNF5_1017"/>
<dbReference type="Gene3D" id="3.20.20.240">
    <property type="entry name" value="Methylmalonyl-CoA mutase"/>
    <property type="match status" value="1"/>
</dbReference>
<dbReference type="InterPro" id="IPR006098">
    <property type="entry name" value="MMCoA_mutase_a_cat"/>
</dbReference>
<dbReference type="NCBIfam" id="TIGR00641">
    <property type="entry name" value="acid_CoA_mut_N"/>
    <property type="match status" value="1"/>
</dbReference>
<reference evidence="4" key="1">
    <citation type="submission" date="2015-03" db="EMBL/GenBank/DDBJ databases">
        <title>Characterization of two novel Thaumarchaeota isolated from the Northern Adriatic Sea.</title>
        <authorList>
            <person name="Bayer B."/>
            <person name="Vojvoda J."/>
            <person name="Offre P."/>
            <person name="Srivastava A."/>
            <person name="Elisabeth N."/>
            <person name="Garcia J.A.L."/>
            <person name="Schleper C."/>
            <person name="Herndl G.J."/>
        </authorList>
    </citation>
    <scope>NUCLEOTIDE SEQUENCE [LARGE SCALE GENOMIC DNA]</scope>
    <source>
        <strain evidence="4">NF5</strain>
    </source>
</reference>
<dbReference type="PANTHER" id="PTHR48101:SF1">
    <property type="entry name" value="METHYLMALONYL-COA MUTASE, LARGE SUBUNIT"/>
    <property type="match status" value="1"/>
</dbReference>
<gene>
    <name evidence="3" type="primary">mut</name>
    <name evidence="3" type="ORF">NADRNF5_1017</name>
</gene>
<proteinExistence type="predicted"/>
<dbReference type="OrthoDB" id="38408at2157"/>
<dbReference type="GO" id="GO:0031419">
    <property type="term" value="F:cobalamin binding"/>
    <property type="evidence" value="ECO:0007669"/>
    <property type="project" value="InterPro"/>
</dbReference>